<dbReference type="Proteomes" id="UP000800082">
    <property type="component" value="Unassembled WGS sequence"/>
</dbReference>
<comment type="subcellular location">
    <subcellularLocation>
        <location evidence="1">Membrane</location>
        <topology evidence="1">Multi-pass membrane protein</topology>
    </subcellularLocation>
</comment>
<dbReference type="AlphaFoldDB" id="A0A6A5RJF5"/>
<dbReference type="GO" id="GO:0008195">
    <property type="term" value="F:phosphatidate phosphatase activity"/>
    <property type="evidence" value="ECO:0007669"/>
    <property type="project" value="TreeGrafter"/>
</dbReference>
<reference evidence="8" key="1">
    <citation type="journal article" date="2020" name="Stud. Mycol.">
        <title>101 Dothideomycetes genomes: a test case for predicting lifestyles and emergence of pathogens.</title>
        <authorList>
            <person name="Haridas S."/>
            <person name="Albert R."/>
            <person name="Binder M."/>
            <person name="Bloem J."/>
            <person name="Labutti K."/>
            <person name="Salamov A."/>
            <person name="Andreopoulos B."/>
            <person name="Baker S."/>
            <person name="Barry K."/>
            <person name="Bills G."/>
            <person name="Bluhm B."/>
            <person name="Cannon C."/>
            <person name="Castanera R."/>
            <person name="Culley D."/>
            <person name="Daum C."/>
            <person name="Ezra D."/>
            <person name="Gonzalez J."/>
            <person name="Henrissat B."/>
            <person name="Kuo A."/>
            <person name="Liang C."/>
            <person name="Lipzen A."/>
            <person name="Lutzoni F."/>
            <person name="Magnuson J."/>
            <person name="Mondo S."/>
            <person name="Nolan M."/>
            <person name="Ohm R."/>
            <person name="Pangilinan J."/>
            <person name="Park H.-J."/>
            <person name="Ramirez L."/>
            <person name="Alfaro M."/>
            <person name="Sun H."/>
            <person name="Tritt A."/>
            <person name="Yoshinaga Y."/>
            <person name="Zwiers L.-H."/>
            <person name="Turgeon B."/>
            <person name="Goodwin S."/>
            <person name="Spatafora J."/>
            <person name="Crous P."/>
            <person name="Grigoriev I."/>
        </authorList>
    </citation>
    <scope>NUCLEOTIDE SEQUENCE</scope>
    <source>
        <strain evidence="8">CBS 183.55</strain>
    </source>
</reference>
<evidence type="ECO:0000256" key="3">
    <source>
        <dbReference type="ARBA" id="ARBA00022692"/>
    </source>
</evidence>
<feature type="transmembrane region" description="Helical" evidence="6">
    <location>
        <begin position="21"/>
        <end position="42"/>
    </location>
</feature>
<feature type="transmembrane region" description="Helical" evidence="6">
    <location>
        <begin position="73"/>
        <end position="99"/>
    </location>
</feature>
<evidence type="ECO:0000256" key="1">
    <source>
        <dbReference type="ARBA" id="ARBA00004141"/>
    </source>
</evidence>
<keyword evidence="3 6" id="KW-0812">Transmembrane</keyword>
<feature type="transmembrane region" description="Helical" evidence="6">
    <location>
        <begin position="235"/>
        <end position="251"/>
    </location>
</feature>
<evidence type="ECO:0000256" key="4">
    <source>
        <dbReference type="ARBA" id="ARBA00022989"/>
    </source>
</evidence>
<dbReference type="EMBL" id="ML978973">
    <property type="protein sequence ID" value="KAF1927104.1"/>
    <property type="molecule type" value="Genomic_DNA"/>
</dbReference>
<evidence type="ECO:0000313" key="9">
    <source>
        <dbReference type="Proteomes" id="UP000800082"/>
    </source>
</evidence>
<name>A0A6A5RJF5_9PLEO</name>
<organism evidence="8 9">
    <name type="scientific">Didymella exigua CBS 183.55</name>
    <dbReference type="NCBI Taxonomy" id="1150837"/>
    <lineage>
        <taxon>Eukaryota</taxon>
        <taxon>Fungi</taxon>
        <taxon>Dikarya</taxon>
        <taxon>Ascomycota</taxon>
        <taxon>Pezizomycotina</taxon>
        <taxon>Dothideomycetes</taxon>
        <taxon>Pleosporomycetidae</taxon>
        <taxon>Pleosporales</taxon>
        <taxon>Pleosporineae</taxon>
        <taxon>Didymellaceae</taxon>
        <taxon>Didymella</taxon>
    </lineage>
</organism>
<protein>
    <submittedName>
        <fullName evidence="8">PAP2-domain-containing protein</fullName>
    </submittedName>
</protein>
<feature type="domain" description="Phosphatidic acid phosphatase type 2/haloperoxidase" evidence="7">
    <location>
        <begin position="112"/>
        <end position="278"/>
    </location>
</feature>
<accession>A0A6A5RJF5</accession>
<dbReference type="GO" id="GO:0006644">
    <property type="term" value="P:phospholipid metabolic process"/>
    <property type="evidence" value="ECO:0007669"/>
    <property type="project" value="InterPro"/>
</dbReference>
<keyword evidence="4 6" id="KW-1133">Transmembrane helix</keyword>
<dbReference type="InterPro" id="IPR036938">
    <property type="entry name" value="PAP2/HPO_sf"/>
</dbReference>
<evidence type="ECO:0000256" key="5">
    <source>
        <dbReference type="ARBA" id="ARBA00023136"/>
    </source>
</evidence>
<dbReference type="Gene3D" id="1.20.144.10">
    <property type="entry name" value="Phosphatidic acid phosphatase type 2/haloperoxidase"/>
    <property type="match status" value="1"/>
</dbReference>
<proteinExistence type="inferred from homology"/>
<evidence type="ECO:0000313" key="8">
    <source>
        <dbReference type="EMBL" id="KAF1927104.1"/>
    </source>
</evidence>
<sequence length="296" mass="32698">MSQLKPGFNNRPPFKSWLKASWLDIATQLLCLLIAELIYLLATPLMPRYFPLSNNIWSTSWGLQHGKPYLAEYITTLVSAIISFAVPFLVMGAIGLWWVRDFWESNAAIMGLGYALATATLFQSFIKWFIGGLRPHFLAVCVPLNPPPLPALGAKVKEAQMSFPSGHSSAAFAGFGFLALYLNSKLKVVGRKPDGGRVLEGDGGTQGFYTPRGKEGGEEGRAGAAGDGRTRHWKVVVWVLPWLLAFLISASKVRDCWHHPIDVLFGSLVGIVFAHLAYWCAFRGVYDGRVNHVPRH</sequence>
<keyword evidence="5 6" id="KW-0472">Membrane</keyword>
<dbReference type="PANTHER" id="PTHR10165">
    <property type="entry name" value="LIPID PHOSPHATE PHOSPHATASE"/>
    <property type="match status" value="1"/>
</dbReference>
<dbReference type="InterPro" id="IPR000326">
    <property type="entry name" value="PAP2/HPO"/>
</dbReference>
<dbReference type="RefSeq" id="XP_033447356.1">
    <property type="nucleotide sequence ID" value="XM_033586701.1"/>
</dbReference>
<evidence type="ECO:0000256" key="2">
    <source>
        <dbReference type="ARBA" id="ARBA00008816"/>
    </source>
</evidence>
<dbReference type="GO" id="GO:0046839">
    <property type="term" value="P:phospholipid dephosphorylation"/>
    <property type="evidence" value="ECO:0007669"/>
    <property type="project" value="TreeGrafter"/>
</dbReference>
<dbReference type="InterPro" id="IPR043216">
    <property type="entry name" value="PAP-like"/>
</dbReference>
<dbReference type="GO" id="GO:0016020">
    <property type="term" value="C:membrane"/>
    <property type="evidence" value="ECO:0007669"/>
    <property type="project" value="UniProtKB-SubCell"/>
</dbReference>
<dbReference type="SMART" id="SM00014">
    <property type="entry name" value="acidPPc"/>
    <property type="match status" value="1"/>
</dbReference>
<dbReference type="OrthoDB" id="10030083at2759"/>
<comment type="similarity">
    <text evidence="2">Belongs to the PA-phosphatase related phosphoesterase family.</text>
</comment>
<dbReference type="GeneID" id="54344347"/>
<gene>
    <name evidence="8" type="ORF">M421DRAFT_101913</name>
</gene>
<evidence type="ECO:0000256" key="6">
    <source>
        <dbReference type="SAM" id="Phobius"/>
    </source>
</evidence>
<keyword evidence="9" id="KW-1185">Reference proteome</keyword>
<evidence type="ECO:0000259" key="7">
    <source>
        <dbReference type="SMART" id="SM00014"/>
    </source>
</evidence>
<feature type="transmembrane region" description="Helical" evidence="6">
    <location>
        <begin position="263"/>
        <end position="286"/>
    </location>
</feature>
<feature type="transmembrane region" description="Helical" evidence="6">
    <location>
        <begin position="111"/>
        <end position="130"/>
    </location>
</feature>
<dbReference type="Pfam" id="PF01569">
    <property type="entry name" value="PAP2"/>
    <property type="match status" value="1"/>
</dbReference>
<dbReference type="PANTHER" id="PTHR10165:SF84">
    <property type="entry name" value="PHOSPHATIDIC ACID PHOSPHATASE BETA"/>
    <property type="match status" value="1"/>
</dbReference>
<dbReference type="SUPFAM" id="SSF48317">
    <property type="entry name" value="Acid phosphatase/Vanadium-dependent haloperoxidase"/>
    <property type="match status" value="1"/>
</dbReference>